<dbReference type="CDD" id="cd16936">
    <property type="entry name" value="HATPase_RsbW-like"/>
    <property type="match status" value="1"/>
</dbReference>
<dbReference type="PANTHER" id="PTHR35526">
    <property type="entry name" value="ANTI-SIGMA-F FACTOR RSBW-RELATED"/>
    <property type="match status" value="1"/>
</dbReference>
<keyword evidence="3" id="KW-0418">Kinase</keyword>
<reference evidence="3 4" key="1">
    <citation type="submission" date="2017-11" db="EMBL/GenBank/DDBJ databases">
        <title>Genomic Encyclopedia of Archaeal and Bacterial Type Strains, Phase II (KMG-II): From Individual Species to Whole Genera.</title>
        <authorList>
            <person name="Goeker M."/>
        </authorList>
    </citation>
    <scope>NUCLEOTIDE SEQUENCE [LARGE SCALE GENOMIC DNA]</scope>
    <source>
        <strain evidence="3 4">DSM 25478</strain>
    </source>
</reference>
<evidence type="ECO:0000313" key="4">
    <source>
        <dbReference type="Proteomes" id="UP000231693"/>
    </source>
</evidence>
<keyword evidence="3" id="KW-0808">Transferase</keyword>
<evidence type="ECO:0000313" key="3">
    <source>
        <dbReference type="EMBL" id="PJJ77821.1"/>
    </source>
</evidence>
<dbReference type="Proteomes" id="UP000231693">
    <property type="component" value="Unassembled WGS sequence"/>
</dbReference>
<dbReference type="RefSeq" id="WP_100422131.1">
    <property type="nucleotide sequence ID" value="NZ_BOOX01000010.1"/>
</dbReference>
<comment type="caution">
    <text evidence="3">The sequence shown here is derived from an EMBL/GenBank/DDBJ whole genome shotgun (WGS) entry which is preliminary data.</text>
</comment>
<proteinExistence type="predicted"/>
<protein>
    <submittedName>
        <fullName evidence="3">Histidine kinase-like protein</fullName>
    </submittedName>
</protein>
<dbReference type="EMBL" id="PGFE01000001">
    <property type="protein sequence ID" value="PJJ77821.1"/>
    <property type="molecule type" value="Genomic_DNA"/>
</dbReference>
<dbReference type="OrthoDB" id="3297757at2"/>
<evidence type="ECO:0000256" key="1">
    <source>
        <dbReference type="ARBA" id="ARBA00022527"/>
    </source>
</evidence>
<keyword evidence="1" id="KW-0723">Serine/threonine-protein kinase</keyword>
<dbReference type="GO" id="GO:0004674">
    <property type="term" value="F:protein serine/threonine kinase activity"/>
    <property type="evidence" value="ECO:0007669"/>
    <property type="project" value="UniProtKB-KW"/>
</dbReference>
<keyword evidence="4" id="KW-1185">Reference proteome</keyword>
<name>A0A2M9D0U6_9CELL</name>
<dbReference type="AlphaFoldDB" id="A0A2M9D0U6"/>
<dbReference type="PANTHER" id="PTHR35526:SF3">
    <property type="entry name" value="ANTI-SIGMA-F FACTOR RSBW"/>
    <property type="match status" value="1"/>
</dbReference>
<dbReference type="InterPro" id="IPR036890">
    <property type="entry name" value="HATPase_C_sf"/>
</dbReference>
<accession>A0A2M9D0U6</accession>
<sequence length="149" mass="15829">MDATLPPARTPSGFTEVAAWAVTTTDDLTHVRDALYTMLPGSGTRRLGEIPESIVLVTSELTTNALRHGRAPALVRLHQSRGAYMIEVVDHAPESAPVVAGPRAAGEGGFGLVLASRLAQDVGWYSTRTAKHVWAVLAADDRSRLTTAS</sequence>
<dbReference type="InterPro" id="IPR003594">
    <property type="entry name" value="HATPase_dom"/>
</dbReference>
<dbReference type="Pfam" id="PF13581">
    <property type="entry name" value="HATPase_c_2"/>
    <property type="match status" value="1"/>
</dbReference>
<dbReference type="SUPFAM" id="SSF55874">
    <property type="entry name" value="ATPase domain of HSP90 chaperone/DNA topoisomerase II/histidine kinase"/>
    <property type="match status" value="1"/>
</dbReference>
<evidence type="ECO:0000259" key="2">
    <source>
        <dbReference type="Pfam" id="PF13581"/>
    </source>
</evidence>
<organism evidence="3 4">
    <name type="scientific">Sediminihabitans luteus</name>
    <dbReference type="NCBI Taxonomy" id="1138585"/>
    <lineage>
        <taxon>Bacteria</taxon>
        <taxon>Bacillati</taxon>
        <taxon>Actinomycetota</taxon>
        <taxon>Actinomycetes</taxon>
        <taxon>Micrococcales</taxon>
        <taxon>Cellulomonadaceae</taxon>
        <taxon>Sediminihabitans</taxon>
    </lineage>
</organism>
<feature type="domain" description="Histidine kinase/HSP90-like ATPase" evidence="2">
    <location>
        <begin position="52"/>
        <end position="135"/>
    </location>
</feature>
<dbReference type="Gene3D" id="3.30.565.10">
    <property type="entry name" value="Histidine kinase-like ATPase, C-terminal domain"/>
    <property type="match status" value="1"/>
</dbReference>
<gene>
    <name evidence="3" type="ORF">CLV28_1047</name>
</gene>
<dbReference type="InterPro" id="IPR050267">
    <property type="entry name" value="Anti-sigma-factor_SerPK"/>
</dbReference>